<keyword evidence="2" id="KW-1185">Reference proteome</keyword>
<dbReference type="Gene3D" id="3.40.720.10">
    <property type="entry name" value="Alkaline Phosphatase, subunit A"/>
    <property type="match status" value="1"/>
</dbReference>
<evidence type="ECO:0000313" key="1">
    <source>
        <dbReference type="EMBL" id="NOU60825.1"/>
    </source>
</evidence>
<dbReference type="Proteomes" id="UP000732105">
    <property type="component" value="Unassembled WGS sequence"/>
</dbReference>
<dbReference type="EMBL" id="RZNH01000023">
    <property type="protein sequence ID" value="NOU60825.1"/>
    <property type="molecule type" value="Genomic_DNA"/>
</dbReference>
<name>A0ABX1WXG5_9BACT</name>
<evidence type="ECO:0000313" key="2">
    <source>
        <dbReference type="Proteomes" id="UP000732105"/>
    </source>
</evidence>
<sequence length="77" mass="9082">MKIYKFRSIKRYKHYFDADQRYDLGSDTKEQNNLYEDNANAGKLKELKKELKKYLAFSESTKPNNEFGACSSFPTNN</sequence>
<organism evidence="1 2">
    <name type="scientific">Marinifilum caeruleilacunae</name>
    <dbReference type="NCBI Taxonomy" id="2499076"/>
    <lineage>
        <taxon>Bacteria</taxon>
        <taxon>Pseudomonadati</taxon>
        <taxon>Bacteroidota</taxon>
        <taxon>Bacteroidia</taxon>
        <taxon>Marinilabiliales</taxon>
        <taxon>Marinifilaceae</taxon>
    </lineage>
</organism>
<proteinExistence type="predicted"/>
<dbReference type="RefSeq" id="WP_171596098.1">
    <property type="nucleotide sequence ID" value="NZ_RZNH01000023.1"/>
</dbReference>
<comment type="caution">
    <text evidence="1">The sequence shown here is derived from an EMBL/GenBank/DDBJ whole genome shotgun (WGS) entry which is preliminary data.</text>
</comment>
<dbReference type="InterPro" id="IPR017850">
    <property type="entry name" value="Alkaline_phosphatase_core_sf"/>
</dbReference>
<protein>
    <submittedName>
        <fullName evidence="1">Uncharacterized protein</fullName>
    </submittedName>
</protein>
<gene>
    <name evidence="1" type="ORF">ELS83_13455</name>
</gene>
<accession>A0ABX1WXG5</accession>
<reference evidence="1 2" key="1">
    <citation type="submission" date="2018-12" db="EMBL/GenBank/DDBJ databases">
        <title>Marinifilum JC070 sp. nov., a marine bacterium isolated from Yongle Blue Hole in the South China Sea.</title>
        <authorList>
            <person name="Fu T."/>
        </authorList>
    </citation>
    <scope>NUCLEOTIDE SEQUENCE [LARGE SCALE GENOMIC DNA]</scope>
    <source>
        <strain evidence="1 2">JC070</strain>
    </source>
</reference>